<evidence type="ECO:0000256" key="3">
    <source>
        <dbReference type="ARBA" id="ARBA00022833"/>
    </source>
</evidence>
<organism evidence="6 7">
    <name type="scientific">Zophobas morio</name>
    <dbReference type="NCBI Taxonomy" id="2755281"/>
    <lineage>
        <taxon>Eukaryota</taxon>
        <taxon>Metazoa</taxon>
        <taxon>Ecdysozoa</taxon>
        <taxon>Arthropoda</taxon>
        <taxon>Hexapoda</taxon>
        <taxon>Insecta</taxon>
        <taxon>Pterygota</taxon>
        <taxon>Neoptera</taxon>
        <taxon>Endopterygota</taxon>
        <taxon>Coleoptera</taxon>
        <taxon>Polyphaga</taxon>
        <taxon>Cucujiformia</taxon>
        <taxon>Tenebrionidae</taxon>
        <taxon>Zophobas</taxon>
    </lineage>
</organism>
<evidence type="ECO:0000313" key="7">
    <source>
        <dbReference type="Proteomes" id="UP001168821"/>
    </source>
</evidence>
<sequence length="283" mass="32226">MPVSCNNCEGAITPTTPSIKCSGVCKKYLHLKCLGVTEAESADIISDKSSWICPKCSGPASNMISAERIEEIIKKQLIIMQNELKMSIDSNFKNIMDRLTVVENDVRVIQEEWKEFKDSNNNCNRDNIYDLNSVVLEIEERKLRSANVLLFNIAESTASSIAQKIEDDLKQVASILAPLGSFPKPNKVIRLGNSKPNVVRPLKIIYDNEASVKDVLRSNKINPNRKYHFRPDLTKIQRDYNNKVRDEFHDRLSKGESDVALKYKENLLHITKKRFSVDLSKKQ</sequence>
<dbReference type="InterPro" id="IPR001965">
    <property type="entry name" value="Znf_PHD"/>
</dbReference>
<dbReference type="SUPFAM" id="SSF57903">
    <property type="entry name" value="FYVE/PHD zinc finger"/>
    <property type="match status" value="1"/>
</dbReference>
<comment type="caution">
    <text evidence="6">The sequence shown here is derived from an EMBL/GenBank/DDBJ whole genome shotgun (WGS) entry which is preliminary data.</text>
</comment>
<dbReference type="PROSITE" id="PS01359">
    <property type="entry name" value="ZF_PHD_1"/>
    <property type="match status" value="1"/>
</dbReference>
<dbReference type="PANTHER" id="PTHR37445">
    <property type="entry name" value="PROTEIN CBG24663"/>
    <property type="match status" value="1"/>
</dbReference>
<dbReference type="Gene3D" id="3.30.40.10">
    <property type="entry name" value="Zinc/RING finger domain, C3HC4 (zinc finger)"/>
    <property type="match status" value="1"/>
</dbReference>
<dbReference type="InterPro" id="IPR019787">
    <property type="entry name" value="Znf_PHD-finger"/>
</dbReference>
<keyword evidence="1" id="KW-0479">Metal-binding</keyword>
<dbReference type="PANTHER" id="PTHR37445:SF3">
    <property type="entry name" value="ZINC FINGER PHD-TYPE DOMAIN-CONTAINING PROTEIN"/>
    <property type="match status" value="1"/>
</dbReference>
<evidence type="ECO:0000256" key="2">
    <source>
        <dbReference type="ARBA" id="ARBA00022771"/>
    </source>
</evidence>
<proteinExistence type="predicted"/>
<evidence type="ECO:0000259" key="5">
    <source>
        <dbReference type="PROSITE" id="PS50016"/>
    </source>
</evidence>
<keyword evidence="7" id="KW-1185">Reference proteome</keyword>
<reference evidence="6" key="1">
    <citation type="journal article" date="2023" name="G3 (Bethesda)">
        <title>Whole genome assemblies of Zophobas morio and Tenebrio molitor.</title>
        <authorList>
            <person name="Kaur S."/>
            <person name="Stinson S.A."/>
            <person name="diCenzo G.C."/>
        </authorList>
    </citation>
    <scope>NUCLEOTIDE SEQUENCE</scope>
    <source>
        <strain evidence="6">QUZm001</strain>
    </source>
</reference>
<keyword evidence="2 4" id="KW-0863">Zinc-finger</keyword>
<evidence type="ECO:0000256" key="4">
    <source>
        <dbReference type="PROSITE-ProRule" id="PRU00146"/>
    </source>
</evidence>
<keyword evidence="3" id="KW-0862">Zinc</keyword>
<dbReference type="AlphaFoldDB" id="A0AA38IRN1"/>
<evidence type="ECO:0000256" key="1">
    <source>
        <dbReference type="ARBA" id="ARBA00022723"/>
    </source>
</evidence>
<dbReference type="InterPro" id="IPR013083">
    <property type="entry name" value="Znf_RING/FYVE/PHD"/>
</dbReference>
<dbReference type="EMBL" id="JALNTZ010000003">
    <property type="protein sequence ID" value="KAJ3659899.1"/>
    <property type="molecule type" value="Genomic_DNA"/>
</dbReference>
<dbReference type="SMART" id="SM00249">
    <property type="entry name" value="PHD"/>
    <property type="match status" value="1"/>
</dbReference>
<dbReference type="InterPro" id="IPR019786">
    <property type="entry name" value="Zinc_finger_PHD-type_CS"/>
</dbReference>
<dbReference type="GO" id="GO:0008270">
    <property type="term" value="F:zinc ion binding"/>
    <property type="evidence" value="ECO:0007669"/>
    <property type="project" value="UniProtKB-KW"/>
</dbReference>
<gene>
    <name evidence="6" type="ORF">Zmor_011561</name>
</gene>
<protein>
    <recommendedName>
        <fullName evidence="5">PHD-type domain-containing protein</fullName>
    </recommendedName>
</protein>
<accession>A0AA38IRN1</accession>
<dbReference type="Proteomes" id="UP001168821">
    <property type="component" value="Unassembled WGS sequence"/>
</dbReference>
<dbReference type="PROSITE" id="PS50016">
    <property type="entry name" value="ZF_PHD_2"/>
    <property type="match status" value="1"/>
</dbReference>
<name>A0AA38IRN1_9CUCU</name>
<feature type="domain" description="PHD-type" evidence="5">
    <location>
        <begin position="2"/>
        <end position="59"/>
    </location>
</feature>
<evidence type="ECO:0000313" key="6">
    <source>
        <dbReference type="EMBL" id="KAJ3659899.1"/>
    </source>
</evidence>
<dbReference type="InterPro" id="IPR011011">
    <property type="entry name" value="Znf_FYVE_PHD"/>
</dbReference>